<feature type="coiled-coil region" evidence="1">
    <location>
        <begin position="18"/>
        <end position="52"/>
    </location>
</feature>
<organism evidence="3 4">
    <name type="scientific">Ceratobasidium theobromae</name>
    <dbReference type="NCBI Taxonomy" id="1582974"/>
    <lineage>
        <taxon>Eukaryota</taxon>
        <taxon>Fungi</taxon>
        <taxon>Dikarya</taxon>
        <taxon>Basidiomycota</taxon>
        <taxon>Agaricomycotina</taxon>
        <taxon>Agaricomycetes</taxon>
        <taxon>Cantharellales</taxon>
        <taxon>Ceratobasidiaceae</taxon>
        <taxon>Ceratobasidium</taxon>
    </lineage>
</organism>
<feature type="compositionally biased region" description="Basic and acidic residues" evidence="2">
    <location>
        <begin position="371"/>
        <end position="383"/>
    </location>
</feature>
<keyword evidence="4" id="KW-1185">Reference proteome</keyword>
<evidence type="ECO:0000313" key="3">
    <source>
        <dbReference type="EMBL" id="KAB5590972.1"/>
    </source>
</evidence>
<feature type="region of interest" description="Disordered" evidence="2">
    <location>
        <begin position="371"/>
        <end position="401"/>
    </location>
</feature>
<feature type="region of interest" description="Disordered" evidence="2">
    <location>
        <begin position="460"/>
        <end position="503"/>
    </location>
</feature>
<feature type="region of interest" description="Disordered" evidence="2">
    <location>
        <begin position="269"/>
        <end position="297"/>
    </location>
</feature>
<dbReference type="EMBL" id="SSOP01000132">
    <property type="protein sequence ID" value="KAB5590972.1"/>
    <property type="molecule type" value="Genomic_DNA"/>
</dbReference>
<reference evidence="3 4" key="1">
    <citation type="journal article" date="2019" name="Fungal Biol. Biotechnol.">
        <title>Draft genome sequence of fastidious pathogen Ceratobasidium theobromae, which causes vascular-streak dieback in Theobroma cacao.</title>
        <authorList>
            <person name="Ali S.S."/>
            <person name="Asman A."/>
            <person name="Shao J."/>
            <person name="Firmansyah A.P."/>
            <person name="Susilo A.W."/>
            <person name="Rosmana A."/>
            <person name="McMahon P."/>
            <person name="Junaid M."/>
            <person name="Guest D."/>
            <person name="Kheng T.Y."/>
            <person name="Meinhardt L.W."/>
            <person name="Bailey B.A."/>
        </authorList>
    </citation>
    <scope>NUCLEOTIDE SEQUENCE [LARGE SCALE GENOMIC DNA]</scope>
    <source>
        <strain evidence="3 4">CT2</strain>
    </source>
</reference>
<accession>A0A5N5QGT3</accession>
<proteinExistence type="predicted"/>
<dbReference type="OrthoDB" id="3262858at2759"/>
<evidence type="ECO:0000313" key="4">
    <source>
        <dbReference type="Proteomes" id="UP000383932"/>
    </source>
</evidence>
<feature type="compositionally biased region" description="Polar residues" evidence="2">
    <location>
        <begin position="494"/>
        <end position="503"/>
    </location>
</feature>
<dbReference type="AlphaFoldDB" id="A0A5N5QGT3"/>
<feature type="compositionally biased region" description="Pro residues" evidence="2">
    <location>
        <begin position="276"/>
        <end position="289"/>
    </location>
</feature>
<name>A0A5N5QGT3_9AGAM</name>
<dbReference type="Proteomes" id="UP000383932">
    <property type="component" value="Unassembled WGS sequence"/>
</dbReference>
<keyword evidence="1" id="KW-0175">Coiled coil</keyword>
<protein>
    <submittedName>
        <fullName evidence="3">Metal resistance protein YCF1</fullName>
    </submittedName>
</protein>
<evidence type="ECO:0000256" key="2">
    <source>
        <dbReference type="SAM" id="MobiDB-lite"/>
    </source>
</evidence>
<comment type="caution">
    <text evidence="3">The sequence shown here is derived from an EMBL/GenBank/DDBJ whole genome shotgun (WGS) entry which is preliminary data.</text>
</comment>
<gene>
    <name evidence="3" type="ORF">CTheo_5588</name>
</gene>
<feature type="compositionally biased region" description="Basic and acidic residues" evidence="2">
    <location>
        <begin position="476"/>
        <end position="487"/>
    </location>
</feature>
<sequence length="503" mass="56844">MSSQRSNAAAGHTLINQVSDIQKELDALKLTADLLAKDYHGLRDRVDTLEDEKVNNEKLIGQMTANLDAQKHHIDYLYSLLVLSNSAPHAKLPLDLLNDDANANLVDPNLASDDMDEITLTIDEDKIQQDQTLKRVIYKSLCQMYGVPHLHDLHYMVFPPVDEGHPDWPSTMNENGERCPYMRLDFGRPIDEPRNWARLTAWADYAMNHGASIVPEATELLSKLSIEQIQIACRLRFWYLRKDFKKKLKVAAAAPVAAVETDIPIDPTLQQLDAAPNPPVSPPPYPETPNPELRSRARGKCNICTAKREKLSGEMAKFQDPKYDSYFCPGPMSDDEDKYNLVDGTWVKVPNLYESREFEFISNEMRQCRDAVDSIPNPREKSRPTPCVRGPPKPGPPRKATTEPWALRAWMVDPTFLATNTWLEGGLVLSNGVAWGDQSEPTLHKSKYRMNKRRRVGLNQAGPSSALIEQARQARRAMEEAQRRAQELQEQPGRATTVSETND</sequence>
<evidence type="ECO:0000256" key="1">
    <source>
        <dbReference type="SAM" id="Coils"/>
    </source>
</evidence>